<evidence type="ECO:0000256" key="8">
    <source>
        <dbReference type="RuleBase" id="RU003903"/>
    </source>
</evidence>
<proteinExistence type="inferred from homology"/>
<dbReference type="AlphaFoldDB" id="A0A537IRY5"/>
<evidence type="ECO:0000313" key="11">
    <source>
        <dbReference type="EMBL" id="TMI73812.1"/>
    </source>
</evidence>
<dbReference type="HAMAP" id="MF_01925">
    <property type="entry name" value="P5C_reductase"/>
    <property type="match status" value="1"/>
</dbReference>
<name>A0A537IRY5_9BACT</name>
<dbReference type="InterPro" id="IPR036291">
    <property type="entry name" value="NAD(P)-bd_dom_sf"/>
</dbReference>
<dbReference type="PIRSF" id="PIRSF000193">
    <property type="entry name" value="Pyrrol-5-carb_rd"/>
    <property type="match status" value="1"/>
</dbReference>
<dbReference type="SUPFAM" id="SSF48179">
    <property type="entry name" value="6-phosphogluconate dehydrogenase C-terminal domain-like"/>
    <property type="match status" value="1"/>
</dbReference>
<comment type="catalytic activity">
    <reaction evidence="5">
        <text>L-proline + NAD(+) = (S)-1-pyrroline-5-carboxylate + NADH + 2 H(+)</text>
        <dbReference type="Rhea" id="RHEA:14105"/>
        <dbReference type="ChEBI" id="CHEBI:15378"/>
        <dbReference type="ChEBI" id="CHEBI:17388"/>
        <dbReference type="ChEBI" id="CHEBI:57540"/>
        <dbReference type="ChEBI" id="CHEBI:57945"/>
        <dbReference type="ChEBI" id="CHEBI:60039"/>
        <dbReference type="EC" id="1.5.1.2"/>
    </reaction>
</comment>
<dbReference type="PANTHER" id="PTHR11645">
    <property type="entry name" value="PYRROLINE-5-CARBOXYLATE REDUCTASE"/>
    <property type="match status" value="1"/>
</dbReference>
<evidence type="ECO:0000259" key="10">
    <source>
        <dbReference type="Pfam" id="PF14748"/>
    </source>
</evidence>
<keyword evidence="5 8" id="KW-0641">Proline biosynthesis</keyword>
<feature type="binding site" evidence="7">
    <location>
        <begin position="6"/>
        <end position="11"/>
    </location>
    <ligand>
        <name>NADP(+)</name>
        <dbReference type="ChEBI" id="CHEBI:58349"/>
    </ligand>
</feature>
<dbReference type="Proteomes" id="UP000318834">
    <property type="component" value="Unassembled WGS sequence"/>
</dbReference>
<dbReference type="UniPathway" id="UPA00098">
    <property type="reaction ID" value="UER00361"/>
</dbReference>
<evidence type="ECO:0000313" key="12">
    <source>
        <dbReference type="Proteomes" id="UP000318834"/>
    </source>
</evidence>
<dbReference type="Pfam" id="PF14748">
    <property type="entry name" value="P5CR_dimer"/>
    <property type="match status" value="1"/>
</dbReference>
<dbReference type="InterPro" id="IPR053790">
    <property type="entry name" value="P5CR-like_CS"/>
</dbReference>
<keyword evidence="3 5" id="KW-0560">Oxidoreductase</keyword>
<keyword evidence="5" id="KW-0963">Cytoplasm</keyword>
<evidence type="ECO:0000256" key="7">
    <source>
        <dbReference type="PIRSR" id="PIRSR000193-1"/>
    </source>
</evidence>
<evidence type="ECO:0000256" key="2">
    <source>
        <dbReference type="ARBA" id="ARBA00022857"/>
    </source>
</evidence>
<dbReference type="FunFam" id="1.10.3730.10:FF:000001">
    <property type="entry name" value="Pyrroline-5-carboxylate reductase"/>
    <property type="match status" value="1"/>
</dbReference>
<dbReference type="SUPFAM" id="SSF51735">
    <property type="entry name" value="NAD(P)-binding Rossmann-fold domains"/>
    <property type="match status" value="1"/>
</dbReference>
<dbReference type="PROSITE" id="PS00521">
    <property type="entry name" value="P5CR"/>
    <property type="match status" value="1"/>
</dbReference>
<evidence type="ECO:0000256" key="1">
    <source>
        <dbReference type="ARBA" id="ARBA00005525"/>
    </source>
</evidence>
<comment type="function">
    <text evidence="4 5">Catalyzes the reduction of 1-pyrroline-5-carboxylate (PCA) to L-proline.</text>
</comment>
<gene>
    <name evidence="5" type="primary">proC</name>
    <name evidence="11" type="ORF">E6H05_09000</name>
</gene>
<dbReference type="EMBL" id="VBAP01000066">
    <property type="protein sequence ID" value="TMI73812.1"/>
    <property type="molecule type" value="Genomic_DNA"/>
</dbReference>
<keyword evidence="5 8" id="KW-0028">Amino-acid biosynthesis</keyword>
<dbReference type="GO" id="GO:0005737">
    <property type="term" value="C:cytoplasm"/>
    <property type="evidence" value="ECO:0007669"/>
    <property type="project" value="UniProtKB-SubCell"/>
</dbReference>
<feature type="binding site" evidence="7">
    <location>
        <begin position="69"/>
        <end position="72"/>
    </location>
    <ligand>
        <name>NADP(+)</name>
        <dbReference type="ChEBI" id="CHEBI:58349"/>
    </ligand>
</feature>
<accession>A0A537IRY5</accession>
<dbReference type="EC" id="1.5.1.2" evidence="5 6"/>
<dbReference type="InterPro" id="IPR028939">
    <property type="entry name" value="P5C_Rdtase_cat_N"/>
</dbReference>
<dbReference type="InterPro" id="IPR008927">
    <property type="entry name" value="6-PGluconate_DH-like_C_sf"/>
</dbReference>
<dbReference type="Pfam" id="PF03807">
    <property type="entry name" value="F420_oxidored"/>
    <property type="match status" value="1"/>
</dbReference>
<dbReference type="Gene3D" id="1.10.3730.10">
    <property type="entry name" value="ProC C-terminal domain-like"/>
    <property type="match status" value="1"/>
</dbReference>
<dbReference type="GO" id="GO:0055129">
    <property type="term" value="P:L-proline biosynthetic process"/>
    <property type="evidence" value="ECO:0007669"/>
    <property type="project" value="UniProtKB-UniRule"/>
</dbReference>
<comment type="catalytic activity">
    <reaction evidence="5 8">
        <text>L-proline + NADP(+) = (S)-1-pyrroline-5-carboxylate + NADPH + 2 H(+)</text>
        <dbReference type="Rhea" id="RHEA:14109"/>
        <dbReference type="ChEBI" id="CHEBI:15378"/>
        <dbReference type="ChEBI" id="CHEBI:17388"/>
        <dbReference type="ChEBI" id="CHEBI:57783"/>
        <dbReference type="ChEBI" id="CHEBI:58349"/>
        <dbReference type="ChEBI" id="CHEBI:60039"/>
        <dbReference type="EC" id="1.5.1.2"/>
    </reaction>
</comment>
<dbReference type="InterPro" id="IPR000304">
    <property type="entry name" value="Pyrroline-COOH_reductase"/>
</dbReference>
<comment type="similarity">
    <text evidence="1 5 8">Belongs to the pyrroline-5-carboxylate reductase family.</text>
</comment>
<evidence type="ECO:0000256" key="6">
    <source>
        <dbReference type="NCBIfam" id="TIGR00112"/>
    </source>
</evidence>
<comment type="caution">
    <text evidence="11">The sequence shown here is derived from an EMBL/GenBank/DDBJ whole genome shotgun (WGS) entry which is preliminary data.</text>
</comment>
<organism evidence="11 12">
    <name type="scientific">Candidatus Segetimicrobium genomatis</name>
    <dbReference type="NCBI Taxonomy" id="2569760"/>
    <lineage>
        <taxon>Bacteria</taxon>
        <taxon>Bacillati</taxon>
        <taxon>Candidatus Sysuimicrobiota</taxon>
        <taxon>Candidatus Sysuimicrobiia</taxon>
        <taxon>Candidatus Sysuimicrobiales</taxon>
        <taxon>Candidatus Segetimicrobiaceae</taxon>
        <taxon>Candidatus Segetimicrobium</taxon>
    </lineage>
</organism>
<keyword evidence="2 5" id="KW-0521">NADP</keyword>
<evidence type="ECO:0000256" key="5">
    <source>
        <dbReference type="HAMAP-Rule" id="MF_01925"/>
    </source>
</evidence>
<sequence length="280" mass="29562">MVIGMIGAGNMADALIKGLLGRHVLPPDAIWATNRSNRERLAGLQARYGIQITPVKPPLLEAAGIIVLAVKPKDTREVLGQITGVVRREQLVISVIAGIPLESLERALRGIPVIRAMPNTSAAVLASATALAAGRHATGEHLRTATRIFEAVGDAVTVREDLLDVVTALSGSGPAYVYRLIEAMSHAGADLGLDGELARRLAVQTLIGAARMLTESAADPGELRRRVTSPGGTTMAALGVLENRGFAEIVREAISRAAERAREMADEFAVPDGQEVRPEV</sequence>
<evidence type="ECO:0000256" key="3">
    <source>
        <dbReference type="ARBA" id="ARBA00023002"/>
    </source>
</evidence>
<dbReference type="GO" id="GO:0004735">
    <property type="term" value="F:pyrroline-5-carboxylate reductase activity"/>
    <property type="evidence" value="ECO:0007669"/>
    <property type="project" value="UniProtKB-UniRule"/>
</dbReference>
<evidence type="ECO:0000259" key="9">
    <source>
        <dbReference type="Pfam" id="PF03807"/>
    </source>
</evidence>
<feature type="domain" description="Pyrroline-5-carboxylate reductase catalytic N-terminal" evidence="9">
    <location>
        <begin position="3"/>
        <end position="98"/>
    </location>
</feature>
<reference evidence="11 12" key="1">
    <citation type="journal article" date="2019" name="Nat. Microbiol.">
        <title>Mediterranean grassland soil C-N compound turnover is dependent on rainfall and depth, and is mediated by genomically divergent microorganisms.</title>
        <authorList>
            <person name="Diamond S."/>
            <person name="Andeer P.F."/>
            <person name="Li Z."/>
            <person name="Crits-Christoph A."/>
            <person name="Burstein D."/>
            <person name="Anantharaman K."/>
            <person name="Lane K.R."/>
            <person name="Thomas B.C."/>
            <person name="Pan C."/>
            <person name="Northen T.R."/>
            <person name="Banfield J.F."/>
        </authorList>
    </citation>
    <scope>NUCLEOTIDE SEQUENCE [LARGE SCALE GENOMIC DNA]</scope>
    <source>
        <strain evidence="11">NP_8</strain>
    </source>
</reference>
<dbReference type="NCBIfam" id="TIGR00112">
    <property type="entry name" value="proC"/>
    <property type="match status" value="1"/>
</dbReference>
<comment type="pathway">
    <text evidence="5 8">Amino-acid biosynthesis; L-proline biosynthesis; L-proline from L-glutamate 5-semialdehyde: step 1/1.</text>
</comment>
<dbReference type="PANTHER" id="PTHR11645:SF49">
    <property type="entry name" value="PYRROLINE-5-CARBOXYLATE REDUCTASE 1"/>
    <property type="match status" value="1"/>
</dbReference>
<protein>
    <recommendedName>
        <fullName evidence="5 6">Pyrroline-5-carboxylate reductase</fullName>
        <shortName evidence="5">P5C reductase</shortName>
        <shortName evidence="5">P5CR</shortName>
        <ecNumber evidence="5 6">1.5.1.2</ecNumber>
    </recommendedName>
    <alternativeName>
        <fullName evidence="5">PCA reductase</fullName>
    </alternativeName>
</protein>
<dbReference type="InterPro" id="IPR029036">
    <property type="entry name" value="P5CR_dimer"/>
</dbReference>
<comment type="subcellular location">
    <subcellularLocation>
        <location evidence="5">Cytoplasm</location>
    </subcellularLocation>
</comment>
<feature type="domain" description="Pyrroline-5-carboxylate reductase dimerisation" evidence="10">
    <location>
        <begin position="160"/>
        <end position="264"/>
    </location>
</feature>
<evidence type="ECO:0000256" key="4">
    <source>
        <dbReference type="ARBA" id="ARBA00058118"/>
    </source>
</evidence>
<dbReference type="Gene3D" id="3.40.50.720">
    <property type="entry name" value="NAD(P)-binding Rossmann-like Domain"/>
    <property type="match status" value="1"/>
</dbReference>